<reference evidence="2" key="1">
    <citation type="submission" date="2022-11" db="UniProtKB">
        <authorList>
            <consortium name="WormBaseParasite"/>
        </authorList>
    </citation>
    <scope>IDENTIFICATION</scope>
</reference>
<accession>A0AC34FMS1</accession>
<name>A0AC34FMS1_9BILA</name>
<proteinExistence type="predicted"/>
<evidence type="ECO:0000313" key="1">
    <source>
        <dbReference type="Proteomes" id="UP000887579"/>
    </source>
</evidence>
<protein>
    <submittedName>
        <fullName evidence="2">Uncharacterized protein</fullName>
    </submittedName>
</protein>
<dbReference type="WBParaSite" id="ES5_v2.g18669.t1">
    <property type="protein sequence ID" value="ES5_v2.g18669.t1"/>
    <property type="gene ID" value="ES5_v2.g18669"/>
</dbReference>
<dbReference type="Proteomes" id="UP000887579">
    <property type="component" value="Unplaced"/>
</dbReference>
<evidence type="ECO:0000313" key="2">
    <source>
        <dbReference type="WBParaSite" id="ES5_v2.g18669.t1"/>
    </source>
</evidence>
<organism evidence="1 2">
    <name type="scientific">Panagrolaimus sp. ES5</name>
    <dbReference type="NCBI Taxonomy" id="591445"/>
    <lineage>
        <taxon>Eukaryota</taxon>
        <taxon>Metazoa</taxon>
        <taxon>Ecdysozoa</taxon>
        <taxon>Nematoda</taxon>
        <taxon>Chromadorea</taxon>
        <taxon>Rhabditida</taxon>
        <taxon>Tylenchina</taxon>
        <taxon>Panagrolaimomorpha</taxon>
        <taxon>Panagrolaimoidea</taxon>
        <taxon>Panagrolaimidae</taxon>
        <taxon>Panagrolaimus</taxon>
    </lineage>
</organism>
<sequence length="252" mass="29205">MMVVPSLKTQFYATYLPRQAWSLPDSVMYYVAKNPKSPKNTQTWKNIDLKNISSKTWINDSLVIHATTDIDNLAFSIVTKIYKCDAKYLTLYDQVFTFDEFLFLGSAVEQLALYRSIVRDEDGREVAFETLVECLPNLKNCHCSFVAASKNASKNTLKEFWKIPHLLTLDSLSFGNITEEFNIDNFVIFIKQNKNTRIQLYFADTISEAYKNRLEIIIDEIIKTENHDYKPPYISFRGLDEEKDFNLGNLAL</sequence>